<keyword evidence="5 7" id="KW-0472">Membrane</keyword>
<sequence length="525" mass="56617">MASPVTDDKVSPHVSDGQADIASTKGEIEETHDVFRQTEDGVQFRTVSWQRATIIFCKIQFAMSILSVPGAFATLGAVPGAVSLVGWHALNTSLADMCGRLWSRPGRELVGLQILIAQVLISAAGIVSISTAFNAVSFHGTCTVVFTLLGAILITAFSSVRTFSKLGWLTWLGFTTFFVAVFVFVVAVTKQDRPAVAPQTGPFELGWTAVAHPTFVAGITASANIFISNSGSSMYLPVISEMRRPQDYRRAALVTGGLVLAMYLSFSLVIYRWCGVWLATPAFGSAGPLFKKISYGIALPGLIIGVGIYQHVAAKYIFVRVLRDSHHLQENTVVHWSTWIGSNLVLGILAFIVAEAVPILNYLLGLAGAICFAPFSLVFPALLWMQDFSSYKSGSIKQKGAYGFHILIVLVGLFMVIAGTHVPEGLDGALVALLDEEAALLRRGESNIDINVRLPVVRNRKLKRHVVRAGEAVDRDERVLDDDVVLDLERGERADERAGGDVADVEARELGAAEVDGEAGVELAD</sequence>
<feature type="transmembrane region" description="Helical" evidence="7">
    <location>
        <begin position="71"/>
        <end position="90"/>
    </location>
</feature>
<dbReference type="AlphaFoldDB" id="A0A8H4FP12"/>
<evidence type="ECO:0000313" key="10">
    <source>
        <dbReference type="Proteomes" id="UP000613401"/>
    </source>
</evidence>
<evidence type="ECO:0000256" key="1">
    <source>
        <dbReference type="ARBA" id="ARBA00004141"/>
    </source>
</evidence>
<feature type="transmembrane region" description="Helical" evidence="7">
    <location>
        <begin position="359"/>
        <end position="383"/>
    </location>
</feature>
<evidence type="ECO:0000256" key="4">
    <source>
        <dbReference type="ARBA" id="ARBA00022989"/>
    </source>
</evidence>
<keyword evidence="10" id="KW-1185">Reference proteome</keyword>
<feature type="transmembrane region" description="Helical" evidence="7">
    <location>
        <begin position="169"/>
        <end position="189"/>
    </location>
</feature>
<keyword evidence="3 7" id="KW-0812">Transmembrane</keyword>
<keyword evidence="4 7" id="KW-1133">Transmembrane helix</keyword>
<dbReference type="GeneID" id="69018637"/>
<name>A0A8H4FP12_COLGL</name>
<feature type="transmembrane region" description="Helical" evidence="7">
    <location>
        <begin position="136"/>
        <end position="157"/>
    </location>
</feature>
<dbReference type="InterPro" id="IPR013057">
    <property type="entry name" value="AA_transpt_TM"/>
</dbReference>
<organism evidence="9 10">
    <name type="scientific">Colletotrichum gloeosporioides</name>
    <name type="common">Anthracnose fungus</name>
    <name type="synonym">Glomerella cingulata</name>
    <dbReference type="NCBI Taxonomy" id="474922"/>
    <lineage>
        <taxon>Eukaryota</taxon>
        <taxon>Fungi</taxon>
        <taxon>Dikarya</taxon>
        <taxon>Ascomycota</taxon>
        <taxon>Pezizomycotina</taxon>
        <taxon>Sordariomycetes</taxon>
        <taxon>Hypocreomycetidae</taxon>
        <taxon>Glomerellales</taxon>
        <taxon>Glomerellaceae</taxon>
        <taxon>Colletotrichum</taxon>
        <taxon>Colletotrichum gloeosporioides species complex</taxon>
    </lineage>
</organism>
<feature type="compositionally biased region" description="Basic and acidic residues" evidence="6">
    <location>
        <begin position="1"/>
        <end position="11"/>
    </location>
</feature>
<proteinExistence type="inferred from homology"/>
<protein>
    <submittedName>
        <fullName evidence="9">N amino acid transport system protein</fullName>
    </submittedName>
</protein>
<dbReference type="Pfam" id="PF01490">
    <property type="entry name" value="Aa_trans"/>
    <property type="match status" value="1"/>
</dbReference>
<evidence type="ECO:0000256" key="5">
    <source>
        <dbReference type="ARBA" id="ARBA00023136"/>
    </source>
</evidence>
<dbReference type="RefSeq" id="XP_045268472.1">
    <property type="nucleotide sequence ID" value="XM_045411414.1"/>
</dbReference>
<evidence type="ECO:0000313" key="9">
    <source>
        <dbReference type="EMBL" id="KAF3809313.1"/>
    </source>
</evidence>
<accession>A0A8H4FP12</accession>
<dbReference type="GO" id="GO:0015179">
    <property type="term" value="F:L-amino acid transmembrane transporter activity"/>
    <property type="evidence" value="ECO:0007669"/>
    <property type="project" value="TreeGrafter"/>
</dbReference>
<feature type="transmembrane region" description="Helical" evidence="7">
    <location>
        <begin position="404"/>
        <end position="422"/>
    </location>
</feature>
<feature type="region of interest" description="Disordered" evidence="6">
    <location>
        <begin position="1"/>
        <end position="23"/>
    </location>
</feature>
<evidence type="ECO:0000256" key="7">
    <source>
        <dbReference type="SAM" id="Phobius"/>
    </source>
</evidence>
<dbReference type="PANTHER" id="PTHR22950:SF697">
    <property type="entry name" value="AMINO ACID TRANSPORTER (EUROFUNG)"/>
    <property type="match status" value="1"/>
</dbReference>
<dbReference type="Proteomes" id="UP000613401">
    <property type="component" value="Unassembled WGS sequence"/>
</dbReference>
<evidence type="ECO:0000256" key="2">
    <source>
        <dbReference type="ARBA" id="ARBA00008066"/>
    </source>
</evidence>
<evidence type="ECO:0000259" key="8">
    <source>
        <dbReference type="Pfam" id="PF01490"/>
    </source>
</evidence>
<feature type="transmembrane region" description="Helical" evidence="7">
    <location>
        <begin position="251"/>
        <end position="273"/>
    </location>
</feature>
<reference evidence="9" key="1">
    <citation type="journal article" date="2020" name="Phytopathology">
        <title>Genome sequence and comparative analysis of Colletotrichum gloeosporioides isolated from Liriodendron leaves.</title>
        <authorList>
            <person name="Fu F.F."/>
            <person name="Hao Z."/>
            <person name="Wang P."/>
            <person name="Lu Y."/>
            <person name="Xue L.J."/>
            <person name="Wei G."/>
            <person name="Tian Y."/>
            <person name="Baishi H."/>
            <person name="Xu H."/>
            <person name="Shi J."/>
            <person name="Cheng T."/>
            <person name="Wang G."/>
            <person name="Yi Y."/>
            <person name="Chen J."/>
        </authorList>
    </citation>
    <scope>NUCLEOTIDE SEQUENCE</scope>
    <source>
        <strain evidence="9">Lc1</strain>
    </source>
</reference>
<comment type="caution">
    <text evidence="9">The sequence shown here is derived from an EMBL/GenBank/DDBJ whole genome shotgun (WGS) entry which is preliminary data.</text>
</comment>
<comment type="similarity">
    <text evidence="2">Belongs to the amino acid/polyamine transporter 2 family.</text>
</comment>
<dbReference type="EMBL" id="WVTB01000017">
    <property type="protein sequence ID" value="KAF3809313.1"/>
    <property type="molecule type" value="Genomic_DNA"/>
</dbReference>
<feature type="transmembrane region" description="Helical" evidence="7">
    <location>
        <begin position="333"/>
        <end position="353"/>
    </location>
</feature>
<feature type="transmembrane region" description="Helical" evidence="7">
    <location>
        <begin position="293"/>
        <end position="312"/>
    </location>
</feature>
<comment type="subcellular location">
    <subcellularLocation>
        <location evidence="1">Membrane</location>
        <topology evidence="1">Multi-pass membrane protein</topology>
    </subcellularLocation>
</comment>
<reference evidence="9" key="2">
    <citation type="submission" date="2020-03" db="EMBL/GenBank/DDBJ databases">
        <authorList>
            <person name="Fu F.-F."/>
            <person name="Chen J."/>
        </authorList>
    </citation>
    <scope>NUCLEOTIDE SEQUENCE</scope>
    <source>
        <strain evidence="9">Lc1</strain>
    </source>
</reference>
<evidence type="ECO:0000256" key="3">
    <source>
        <dbReference type="ARBA" id="ARBA00022692"/>
    </source>
</evidence>
<feature type="transmembrane region" description="Helical" evidence="7">
    <location>
        <begin position="110"/>
        <end position="130"/>
    </location>
</feature>
<gene>
    <name evidence="9" type="ORF">GCG54_00011511</name>
</gene>
<evidence type="ECO:0000256" key="6">
    <source>
        <dbReference type="SAM" id="MobiDB-lite"/>
    </source>
</evidence>
<dbReference type="GO" id="GO:0016020">
    <property type="term" value="C:membrane"/>
    <property type="evidence" value="ECO:0007669"/>
    <property type="project" value="UniProtKB-SubCell"/>
</dbReference>
<dbReference type="PANTHER" id="PTHR22950">
    <property type="entry name" value="AMINO ACID TRANSPORTER"/>
    <property type="match status" value="1"/>
</dbReference>
<feature type="domain" description="Amino acid transporter transmembrane" evidence="8">
    <location>
        <begin position="46"/>
        <end position="420"/>
    </location>
</feature>